<protein>
    <submittedName>
        <fullName evidence="2">Uncharacterized protein</fullName>
    </submittedName>
</protein>
<dbReference type="EMBL" id="JARJLG010000006">
    <property type="protein sequence ID" value="KAJ7780260.1"/>
    <property type="molecule type" value="Genomic_DNA"/>
</dbReference>
<reference evidence="2" key="1">
    <citation type="submission" date="2023-03" db="EMBL/GenBank/DDBJ databases">
        <title>Massive genome expansion in bonnet fungi (Mycena s.s.) driven by repeated elements and novel gene families across ecological guilds.</title>
        <authorList>
            <consortium name="Lawrence Berkeley National Laboratory"/>
            <person name="Harder C.B."/>
            <person name="Miyauchi S."/>
            <person name="Viragh M."/>
            <person name="Kuo A."/>
            <person name="Thoen E."/>
            <person name="Andreopoulos B."/>
            <person name="Lu D."/>
            <person name="Skrede I."/>
            <person name="Drula E."/>
            <person name="Henrissat B."/>
            <person name="Morin E."/>
            <person name="Kohler A."/>
            <person name="Barry K."/>
            <person name="LaButti K."/>
            <person name="Morin E."/>
            <person name="Salamov A."/>
            <person name="Lipzen A."/>
            <person name="Mereny Z."/>
            <person name="Hegedus B."/>
            <person name="Baldrian P."/>
            <person name="Stursova M."/>
            <person name="Weitz H."/>
            <person name="Taylor A."/>
            <person name="Grigoriev I.V."/>
            <person name="Nagy L.G."/>
            <person name="Martin F."/>
            <person name="Kauserud H."/>
        </authorList>
    </citation>
    <scope>NUCLEOTIDE SEQUENCE</scope>
    <source>
        <strain evidence="2">CBHHK188m</strain>
    </source>
</reference>
<keyword evidence="3" id="KW-1185">Reference proteome</keyword>
<dbReference type="AlphaFoldDB" id="A0AAD7K9Y9"/>
<accession>A0AAD7K9Y9</accession>
<evidence type="ECO:0000256" key="1">
    <source>
        <dbReference type="SAM" id="MobiDB-lite"/>
    </source>
</evidence>
<evidence type="ECO:0000313" key="2">
    <source>
        <dbReference type="EMBL" id="KAJ7780260.1"/>
    </source>
</evidence>
<feature type="non-terminal residue" evidence="2">
    <location>
        <position position="1"/>
    </location>
</feature>
<organism evidence="2 3">
    <name type="scientific">Mycena maculata</name>
    <dbReference type="NCBI Taxonomy" id="230809"/>
    <lineage>
        <taxon>Eukaryota</taxon>
        <taxon>Fungi</taxon>
        <taxon>Dikarya</taxon>
        <taxon>Basidiomycota</taxon>
        <taxon>Agaricomycotina</taxon>
        <taxon>Agaricomycetes</taxon>
        <taxon>Agaricomycetidae</taxon>
        <taxon>Agaricales</taxon>
        <taxon>Marasmiineae</taxon>
        <taxon>Mycenaceae</taxon>
        <taxon>Mycena</taxon>
    </lineage>
</organism>
<feature type="compositionally biased region" description="Low complexity" evidence="1">
    <location>
        <begin position="191"/>
        <end position="207"/>
    </location>
</feature>
<name>A0AAD7K9Y9_9AGAR</name>
<gene>
    <name evidence="2" type="ORF">DFH07DRAFT_691077</name>
</gene>
<evidence type="ECO:0000313" key="3">
    <source>
        <dbReference type="Proteomes" id="UP001215280"/>
    </source>
</evidence>
<comment type="caution">
    <text evidence="2">The sequence shown here is derived from an EMBL/GenBank/DDBJ whole genome shotgun (WGS) entry which is preliminary data.</text>
</comment>
<sequence>ITNGTRTSSTNTKGATVHHQVYMTAISCTNQQRLLAELRVYSPPGDQTLPDNTVVLTVAKALFPRGDKVLLEAIHFAPFLGDPKYNDYEDSIPDFTLPFVVGLGHVSAGQELLQDGSRSFAVTTGDFIKGVNQTCTVHCAYPTINKRWVSTPVPAVNTCVQFGGICCEIVEPGSIRINLDYIVLSVAPRGSAPSAPTTSTLATPKTHTPNKRKKFSSDATTAALPSTP</sequence>
<proteinExistence type="predicted"/>
<dbReference type="Proteomes" id="UP001215280">
    <property type="component" value="Unassembled WGS sequence"/>
</dbReference>
<feature type="non-terminal residue" evidence="2">
    <location>
        <position position="228"/>
    </location>
</feature>
<feature type="compositionally biased region" description="Polar residues" evidence="1">
    <location>
        <begin position="217"/>
        <end position="228"/>
    </location>
</feature>
<feature type="region of interest" description="Disordered" evidence="1">
    <location>
        <begin position="190"/>
        <end position="228"/>
    </location>
</feature>